<name>A0AAD7E6Z8_9AGAR</name>
<keyword evidence="2" id="KW-1185">Reference proteome</keyword>
<protein>
    <submittedName>
        <fullName evidence="1">Uncharacterized protein</fullName>
    </submittedName>
</protein>
<organism evidence="1 2">
    <name type="scientific">Mycena albidolilacea</name>
    <dbReference type="NCBI Taxonomy" id="1033008"/>
    <lineage>
        <taxon>Eukaryota</taxon>
        <taxon>Fungi</taxon>
        <taxon>Dikarya</taxon>
        <taxon>Basidiomycota</taxon>
        <taxon>Agaricomycotina</taxon>
        <taxon>Agaricomycetes</taxon>
        <taxon>Agaricomycetidae</taxon>
        <taxon>Agaricales</taxon>
        <taxon>Marasmiineae</taxon>
        <taxon>Mycenaceae</taxon>
        <taxon>Mycena</taxon>
    </lineage>
</organism>
<reference evidence="1" key="1">
    <citation type="submission" date="2023-03" db="EMBL/GenBank/DDBJ databases">
        <title>Massive genome expansion in bonnet fungi (Mycena s.s.) driven by repeated elements and novel gene families across ecological guilds.</title>
        <authorList>
            <consortium name="Lawrence Berkeley National Laboratory"/>
            <person name="Harder C.B."/>
            <person name="Miyauchi S."/>
            <person name="Viragh M."/>
            <person name="Kuo A."/>
            <person name="Thoen E."/>
            <person name="Andreopoulos B."/>
            <person name="Lu D."/>
            <person name="Skrede I."/>
            <person name="Drula E."/>
            <person name="Henrissat B."/>
            <person name="Morin E."/>
            <person name="Kohler A."/>
            <person name="Barry K."/>
            <person name="LaButti K."/>
            <person name="Morin E."/>
            <person name="Salamov A."/>
            <person name="Lipzen A."/>
            <person name="Mereny Z."/>
            <person name="Hegedus B."/>
            <person name="Baldrian P."/>
            <person name="Stursova M."/>
            <person name="Weitz H."/>
            <person name="Taylor A."/>
            <person name="Grigoriev I.V."/>
            <person name="Nagy L.G."/>
            <person name="Martin F."/>
            <person name="Kauserud H."/>
        </authorList>
    </citation>
    <scope>NUCLEOTIDE SEQUENCE</scope>
    <source>
        <strain evidence="1">CBHHK002</strain>
    </source>
</reference>
<dbReference type="Proteomes" id="UP001218218">
    <property type="component" value="Unassembled WGS sequence"/>
</dbReference>
<dbReference type="AlphaFoldDB" id="A0AAD7E6Z8"/>
<comment type="caution">
    <text evidence="1">The sequence shown here is derived from an EMBL/GenBank/DDBJ whole genome shotgun (WGS) entry which is preliminary data.</text>
</comment>
<accession>A0AAD7E6Z8</accession>
<gene>
    <name evidence="1" type="ORF">DFH08DRAFT_979591</name>
</gene>
<dbReference type="EMBL" id="JARIHO010000163">
    <property type="protein sequence ID" value="KAJ7300536.1"/>
    <property type="molecule type" value="Genomic_DNA"/>
</dbReference>
<proteinExistence type="predicted"/>
<evidence type="ECO:0000313" key="2">
    <source>
        <dbReference type="Proteomes" id="UP001218218"/>
    </source>
</evidence>
<sequence length="452" mass="48351">MHLRYLLSRAARCPLPALVLAAHASTPFAARPPCSCSLHAPPRRSLFAPAPFTRAFRCPRPCAVRCPPLRRSLSTPCPPLLHSLPTPCPPLLHSLPTPCPPLLHSLPTPCPPLLHSLPAPRAPAPFAACAPAPFAARLPRSCLLHAPPRRSSLPASRARARGTRPRAVRCPCPCAVRCPPLALVPAPLRRSLPAPHARCPLSHAVRSPPPALAPCRPHAQSLLPACSTASPIEYKPNRLASTGLANGLEDFCLFRIAALLLFAGDSPWPADRRRHAAYAATQIPFRSNWSILGFGEDTHWWGTSVQRALYAAPLPTAQPGSAIHAPFRQRSGVRARTLLVELLLGENTSHAIASRGHDSLKGSGPHALLPRPPQITHIYPCTRTPSPSGSPSSLMGALRVAAGLAHYRTIPNELPAQRLSTSMLNSVPPPVFGDGETPKAQAHFSASDAPRW</sequence>
<evidence type="ECO:0000313" key="1">
    <source>
        <dbReference type="EMBL" id="KAJ7300536.1"/>
    </source>
</evidence>